<dbReference type="InterPro" id="IPR033985">
    <property type="entry name" value="SusD-like_N"/>
</dbReference>
<comment type="similarity">
    <text evidence="2">Belongs to the SusD family.</text>
</comment>
<evidence type="ECO:0000313" key="8">
    <source>
        <dbReference type="EMBL" id="RGU55208.1"/>
    </source>
</evidence>
<keyword evidence="5" id="KW-0998">Cell outer membrane</keyword>
<accession>A0A412TN04</accession>
<dbReference type="EMBL" id="QRYC01000020">
    <property type="protein sequence ID" value="RGU55208.1"/>
    <property type="molecule type" value="Genomic_DNA"/>
</dbReference>
<keyword evidence="4" id="KW-0472">Membrane</keyword>
<evidence type="ECO:0000313" key="9">
    <source>
        <dbReference type="Proteomes" id="UP000284243"/>
    </source>
</evidence>
<evidence type="ECO:0000256" key="3">
    <source>
        <dbReference type="ARBA" id="ARBA00022729"/>
    </source>
</evidence>
<keyword evidence="3" id="KW-0732">Signal</keyword>
<feature type="domain" description="RagB/SusD" evidence="6">
    <location>
        <begin position="356"/>
        <end position="436"/>
    </location>
</feature>
<dbReference type="GO" id="GO:0009279">
    <property type="term" value="C:cell outer membrane"/>
    <property type="evidence" value="ECO:0007669"/>
    <property type="project" value="UniProtKB-SubCell"/>
</dbReference>
<comment type="subcellular location">
    <subcellularLocation>
        <location evidence="1">Cell outer membrane</location>
    </subcellularLocation>
</comment>
<reference evidence="8 9" key="1">
    <citation type="submission" date="2018-08" db="EMBL/GenBank/DDBJ databases">
        <title>A genome reference for cultivated species of the human gut microbiota.</title>
        <authorList>
            <person name="Zou Y."/>
            <person name="Xue W."/>
            <person name="Luo G."/>
        </authorList>
    </citation>
    <scope>NUCLEOTIDE SEQUENCE [LARGE SCALE GENOMIC DNA]</scope>
    <source>
        <strain evidence="8 9">AF16-14</strain>
    </source>
</reference>
<dbReference type="InterPro" id="IPR011990">
    <property type="entry name" value="TPR-like_helical_dom_sf"/>
</dbReference>
<dbReference type="RefSeq" id="WP_022160077.1">
    <property type="nucleotide sequence ID" value="NZ_CABJFF010000005.1"/>
</dbReference>
<evidence type="ECO:0000256" key="2">
    <source>
        <dbReference type="ARBA" id="ARBA00006275"/>
    </source>
</evidence>
<evidence type="ECO:0000256" key="4">
    <source>
        <dbReference type="ARBA" id="ARBA00023136"/>
    </source>
</evidence>
<dbReference type="InterPro" id="IPR012944">
    <property type="entry name" value="SusD_RagB_dom"/>
</dbReference>
<feature type="domain" description="SusD-like N-terminal" evidence="7">
    <location>
        <begin position="22"/>
        <end position="204"/>
    </location>
</feature>
<evidence type="ECO:0000256" key="1">
    <source>
        <dbReference type="ARBA" id="ARBA00004442"/>
    </source>
</evidence>
<proteinExistence type="inferred from homology"/>
<evidence type="ECO:0000259" key="7">
    <source>
        <dbReference type="Pfam" id="PF14322"/>
    </source>
</evidence>
<comment type="caution">
    <text evidence="8">The sequence shown here is derived from an EMBL/GenBank/DDBJ whole genome shotgun (WGS) entry which is preliminary data.</text>
</comment>
<dbReference type="PROSITE" id="PS51257">
    <property type="entry name" value="PROKAR_LIPOPROTEIN"/>
    <property type="match status" value="1"/>
</dbReference>
<evidence type="ECO:0000256" key="5">
    <source>
        <dbReference type="ARBA" id="ARBA00023237"/>
    </source>
</evidence>
<dbReference type="Pfam" id="PF07980">
    <property type="entry name" value="SusD_RagB"/>
    <property type="match status" value="1"/>
</dbReference>
<dbReference type="Proteomes" id="UP000284243">
    <property type="component" value="Unassembled WGS sequence"/>
</dbReference>
<protein>
    <submittedName>
        <fullName evidence="8">RagB/SusD family nutrient uptake outer membrane protein</fullName>
    </submittedName>
</protein>
<gene>
    <name evidence="8" type="ORF">DWW57_13450</name>
</gene>
<dbReference type="SUPFAM" id="SSF48452">
    <property type="entry name" value="TPR-like"/>
    <property type="match status" value="1"/>
</dbReference>
<dbReference type="Pfam" id="PF14322">
    <property type="entry name" value="SusD-like_3"/>
    <property type="match status" value="1"/>
</dbReference>
<dbReference type="Gene3D" id="1.25.40.390">
    <property type="match status" value="1"/>
</dbReference>
<organism evidence="8 9">
    <name type="scientific">Odoribacter splanchnicus</name>
    <dbReference type="NCBI Taxonomy" id="28118"/>
    <lineage>
        <taxon>Bacteria</taxon>
        <taxon>Pseudomonadati</taxon>
        <taxon>Bacteroidota</taxon>
        <taxon>Bacteroidia</taxon>
        <taxon>Bacteroidales</taxon>
        <taxon>Odoribacteraceae</taxon>
        <taxon>Odoribacter</taxon>
    </lineage>
</organism>
<dbReference type="AlphaFoldDB" id="A0A412TN04"/>
<sequence length="474" mass="54615">MKMKNSIWNLVWVCLLCSCNSWLDIKLINQSEESELFSTERGFTEALAGVYYDMSAAGLYGQTLSFGMLDVMSRTYDYSRVPNAMKIFRDYDYEDKDMEAYIYSIWYALYANIAAINNILEWSDKNASVLSDARRNQVRGEALALRAMHHFDIYRLFAPDVKLDKAARILPYQLKFGVETPAVYTTQEYLNLVVGDLENALECLKDDPICSVVPYELGNGVDENKDQADQYVARMNYYAAKALLARVYLDMGGEYKKEARRLAEEVIESKKFALLDYEKSLNVDMADKDLLFSSEHIFSLRNQAIKTGAEAIHKRVTGSDGNLQMAVGFQSSIYEGDLDDYRLNWYSEIYIVKYTSDNSKRFFPKVPIIRLSEMYLIAAEGWMEDDPGHAAELLQTFKQARTQKEVVSQEVTEDVIMREIRKEFIGEGVIFLTYKRLHHDIWGNTSEDQVKADNNVFVFPIPEDEIEYGNRTQN</sequence>
<dbReference type="Gene3D" id="1.25.40.900">
    <property type="match status" value="1"/>
</dbReference>
<dbReference type="Gene3D" id="2.20.20.130">
    <property type="match status" value="1"/>
</dbReference>
<name>A0A412TN04_9BACT</name>
<evidence type="ECO:0000259" key="6">
    <source>
        <dbReference type="Pfam" id="PF07980"/>
    </source>
</evidence>